<evidence type="ECO:0000313" key="1">
    <source>
        <dbReference type="EMBL" id="ECJ4376996.1"/>
    </source>
</evidence>
<proteinExistence type="predicted"/>
<reference evidence="1 2" key="1">
    <citation type="submission" date="2018-05" db="EMBL/GenBank/DDBJ databases">
        <authorList>
            <person name="Ashton P.M."/>
            <person name="Dallman T."/>
            <person name="Nair S."/>
            <person name="De Pinna E."/>
            <person name="Peters T."/>
            <person name="Grant K."/>
        </authorList>
    </citation>
    <scope>NUCLEOTIDE SEQUENCE [LARGE SCALE GENOMIC DNA]</scope>
    <source>
        <strain evidence="1 2">474878</strain>
    </source>
</reference>
<dbReference type="EMBL" id="AAIYJF010000004">
    <property type="protein sequence ID" value="ECJ4376996.1"/>
    <property type="molecule type" value="Genomic_DNA"/>
</dbReference>
<protein>
    <submittedName>
        <fullName evidence="1">Uncharacterized protein</fullName>
    </submittedName>
</protein>
<name>A0A5Y3W002_SALDZ</name>
<comment type="caution">
    <text evidence="1">The sequence shown here is derived from an EMBL/GenBank/DDBJ whole genome shotgun (WGS) entry which is preliminary data.</text>
</comment>
<accession>A0A5Y3W002</accession>
<dbReference type="AlphaFoldDB" id="A0A5Y3W002"/>
<evidence type="ECO:0000313" key="2">
    <source>
        <dbReference type="Proteomes" id="UP000839781"/>
    </source>
</evidence>
<gene>
    <name evidence="1" type="ORF">DLB95_06745</name>
</gene>
<organism evidence="1 2">
    <name type="scientific">Salmonella diarizonae</name>
    <dbReference type="NCBI Taxonomy" id="59204"/>
    <lineage>
        <taxon>Bacteria</taxon>
        <taxon>Pseudomonadati</taxon>
        <taxon>Pseudomonadota</taxon>
        <taxon>Gammaproteobacteria</taxon>
        <taxon>Enterobacterales</taxon>
        <taxon>Enterobacteriaceae</taxon>
        <taxon>Salmonella</taxon>
    </lineage>
</organism>
<dbReference type="Proteomes" id="UP000839781">
    <property type="component" value="Unassembled WGS sequence"/>
</dbReference>
<sequence>MTVRVTFEFTHTKDGIDVKSDVVPVAEGCCACEMAFASITIAEVTESASRINQALKADVGFAGTAPGGCVH</sequence>